<proteinExistence type="inferred from homology"/>
<evidence type="ECO:0000313" key="9">
    <source>
        <dbReference type="EMBL" id="MFC7290255.1"/>
    </source>
</evidence>
<keyword evidence="5" id="KW-1133">Transmembrane helix</keyword>
<keyword evidence="1 3" id="KW-0807">Transducer</keyword>
<dbReference type="SMART" id="SM00304">
    <property type="entry name" value="HAMP"/>
    <property type="match status" value="1"/>
</dbReference>
<evidence type="ECO:0000256" key="6">
    <source>
        <dbReference type="SAM" id="SignalP"/>
    </source>
</evidence>
<comment type="similarity">
    <text evidence="2">Belongs to the methyl-accepting chemotaxis (MCP) protein family.</text>
</comment>
<evidence type="ECO:0000256" key="5">
    <source>
        <dbReference type="SAM" id="Phobius"/>
    </source>
</evidence>
<evidence type="ECO:0000256" key="4">
    <source>
        <dbReference type="SAM" id="MobiDB-lite"/>
    </source>
</evidence>
<feature type="domain" description="Methyl-accepting transducer" evidence="7">
    <location>
        <begin position="416"/>
        <end position="652"/>
    </location>
</feature>
<accession>A0ABW2IHH5</accession>
<feature type="region of interest" description="Disordered" evidence="4">
    <location>
        <begin position="428"/>
        <end position="455"/>
    </location>
</feature>
<dbReference type="Gene3D" id="1.10.287.950">
    <property type="entry name" value="Methyl-accepting chemotaxis protein"/>
    <property type="match status" value="1"/>
</dbReference>
<keyword evidence="6" id="KW-0732">Signal</keyword>
<reference evidence="10" key="1">
    <citation type="journal article" date="2019" name="Int. J. Syst. Evol. Microbiol.">
        <title>The Global Catalogue of Microorganisms (GCM) 10K type strain sequencing project: providing services to taxonomists for standard genome sequencing and annotation.</title>
        <authorList>
            <consortium name="The Broad Institute Genomics Platform"/>
            <consortium name="The Broad Institute Genome Sequencing Center for Infectious Disease"/>
            <person name="Wu L."/>
            <person name="Ma J."/>
        </authorList>
    </citation>
    <scope>NUCLEOTIDE SEQUENCE [LARGE SCALE GENOMIC DNA]</scope>
    <source>
        <strain evidence="10">CCUG 51308</strain>
    </source>
</reference>
<evidence type="ECO:0000259" key="7">
    <source>
        <dbReference type="PROSITE" id="PS50111"/>
    </source>
</evidence>
<dbReference type="InterPro" id="IPR038188">
    <property type="entry name" value="TorS_sensor_sf"/>
</dbReference>
<dbReference type="PROSITE" id="PS50111">
    <property type="entry name" value="CHEMOTAXIS_TRANSDUC_2"/>
    <property type="match status" value="1"/>
</dbReference>
<evidence type="ECO:0000256" key="1">
    <source>
        <dbReference type="ARBA" id="ARBA00023224"/>
    </source>
</evidence>
<feature type="signal peptide" evidence="6">
    <location>
        <begin position="1"/>
        <end position="27"/>
    </location>
</feature>
<feature type="domain" description="HAMP" evidence="8">
    <location>
        <begin position="330"/>
        <end position="383"/>
    </location>
</feature>
<dbReference type="Proteomes" id="UP001596492">
    <property type="component" value="Unassembled WGS sequence"/>
</dbReference>
<dbReference type="SMART" id="SM00283">
    <property type="entry name" value="MA"/>
    <property type="match status" value="1"/>
</dbReference>
<feature type="transmembrane region" description="Helical" evidence="5">
    <location>
        <begin position="308"/>
        <end position="328"/>
    </location>
</feature>
<protein>
    <submittedName>
        <fullName evidence="9">Methyl-accepting chemotaxis protein</fullName>
    </submittedName>
</protein>
<sequence length="679" mass="70710">MSKINHNLIRVRLPAAFAAAGVTLAGASGISISALNSSSAGLKDVVEAKLPLLKASDDMGSSSGVLKSETRAFAGAVSEVERAESMSELVSLLSNIDENIAQLNAAEDVGDLGQVVAAVSDMQAAVDSLNIVVSDRIAVDGRLANAMAKARDLRAAVVNAVETQLDSAEEGDIETLLRISLSANTMNSLFGEVELASAVDDIAALEDKLIDQVDEITVNIAILGSGASSALKVSVKDLVALADGENTIAAMKTQSIQSQIQAEEIASQANSAAESLATATVQLAEAIRSDADATAKSALGTNTTATTLLILMTLAALAGAGLIGYFYVERRISKRLTNLNNAMARLANGEFDVDLTGTDGKDEIGQMAETLRVFEENGRERLRLEEQTRLEAKEREVRTKQIDGFIEAFDGKMRDTFEVMSRATSELQNTASVMRGSAENATHETGSAASAADQASHNVNTVASAAEEMSASIAEIANQIVHSTKIAKEAVDEMHVSSESVRGLDREAEAIGEVVDLINNIAGQTNLLALNATIEAARAGEAGKGFAVVANEVKQLSSQTSKATEQIASQIASIQNASGSAVSVMNKISTLISDIDTISSSIASAMDQQRAAIMEISRSAQEAASGAQSVNDSVQSLSATTSETGQCAQQVESASSGLAIEADELQSSVVDFLHKVRTA</sequence>
<dbReference type="CDD" id="cd06225">
    <property type="entry name" value="HAMP"/>
    <property type="match status" value="1"/>
</dbReference>
<dbReference type="PROSITE" id="PS50885">
    <property type="entry name" value="HAMP"/>
    <property type="match status" value="1"/>
</dbReference>
<dbReference type="Gene3D" id="6.10.340.10">
    <property type="match status" value="1"/>
</dbReference>
<feature type="compositionally biased region" description="Polar residues" evidence="4">
    <location>
        <begin position="439"/>
        <end position="455"/>
    </location>
</feature>
<dbReference type="Pfam" id="PF00015">
    <property type="entry name" value="MCPsignal"/>
    <property type="match status" value="1"/>
</dbReference>
<dbReference type="PANTHER" id="PTHR32089:SF112">
    <property type="entry name" value="LYSOZYME-LIKE PROTEIN-RELATED"/>
    <property type="match status" value="1"/>
</dbReference>
<evidence type="ECO:0000313" key="10">
    <source>
        <dbReference type="Proteomes" id="UP001596492"/>
    </source>
</evidence>
<evidence type="ECO:0000256" key="2">
    <source>
        <dbReference type="ARBA" id="ARBA00029447"/>
    </source>
</evidence>
<comment type="caution">
    <text evidence="9">The sequence shown here is derived from an EMBL/GenBank/DDBJ whole genome shotgun (WGS) entry which is preliminary data.</text>
</comment>
<dbReference type="PANTHER" id="PTHR32089">
    <property type="entry name" value="METHYL-ACCEPTING CHEMOTAXIS PROTEIN MCPB"/>
    <property type="match status" value="1"/>
</dbReference>
<dbReference type="RefSeq" id="WP_382164993.1">
    <property type="nucleotide sequence ID" value="NZ_JBHTBR010000002.1"/>
</dbReference>
<dbReference type="Pfam" id="PF00672">
    <property type="entry name" value="HAMP"/>
    <property type="match status" value="1"/>
</dbReference>
<dbReference type="Gene3D" id="1.20.58.920">
    <property type="match status" value="1"/>
</dbReference>
<dbReference type="InterPro" id="IPR004089">
    <property type="entry name" value="MCPsignal_dom"/>
</dbReference>
<dbReference type="SUPFAM" id="SSF58104">
    <property type="entry name" value="Methyl-accepting chemotaxis protein (MCP) signaling domain"/>
    <property type="match status" value="1"/>
</dbReference>
<dbReference type="InterPro" id="IPR003660">
    <property type="entry name" value="HAMP_dom"/>
</dbReference>
<feature type="chain" id="PRO_5046400255" evidence="6">
    <location>
        <begin position="28"/>
        <end position="679"/>
    </location>
</feature>
<gene>
    <name evidence="9" type="ORF">ACFQS8_01380</name>
</gene>
<keyword evidence="5" id="KW-0472">Membrane</keyword>
<dbReference type="EMBL" id="JBHTBR010000002">
    <property type="protein sequence ID" value="MFC7290255.1"/>
    <property type="molecule type" value="Genomic_DNA"/>
</dbReference>
<keyword evidence="10" id="KW-1185">Reference proteome</keyword>
<evidence type="ECO:0000259" key="8">
    <source>
        <dbReference type="PROSITE" id="PS50885"/>
    </source>
</evidence>
<evidence type="ECO:0000256" key="3">
    <source>
        <dbReference type="PROSITE-ProRule" id="PRU00284"/>
    </source>
</evidence>
<organism evidence="9 10">
    <name type="scientific">Hirschia litorea</name>
    <dbReference type="NCBI Taxonomy" id="1199156"/>
    <lineage>
        <taxon>Bacteria</taxon>
        <taxon>Pseudomonadati</taxon>
        <taxon>Pseudomonadota</taxon>
        <taxon>Alphaproteobacteria</taxon>
        <taxon>Hyphomonadales</taxon>
        <taxon>Hyphomonadaceae</taxon>
        <taxon>Hirschia</taxon>
    </lineage>
</organism>
<keyword evidence="5" id="KW-0812">Transmembrane</keyword>
<name>A0ABW2IHH5_9PROT</name>